<dbReference type="AlphaFoldDB" id="A0A6M1R199"/>
<protein>
    <submittedName>
        <fullName evidence="1">Uncharacterized protein</fullName>
    </submittedName>
</protein>
<organism evidence="1 2">
    <name type="scientific">Nocardioides turkmenicus</name>
    <dbReference type="NCBI Taxonomy" id="2711220"/>
    <lineage>
        <taxon>Bacteria</taxon>
        <taxon>Bacillati</taxon>
        <taxon>Actinomycetota</taxon>
        <taxon>Actinomycetes</taxon>
        <taxon>Propionibacteriales</taxon>
        <taxon>Nocardioidaceae</taxon>
        <taxon>Nocardioides</taxon>
    </lineage>
</organism>
<comment type="caution">
    <text evidence="1">The sequence shown here is derived from an EMBL/GenBank/DDBJ whole genome shotgun (WGS) entry which is preliminary data.</text>
</comment>
<sequence>MTAPATGVDPRTIGRSWIIVARHRQPAAGPSAPAPWGEAHLKRIGTPLTLCGAPAQGWHAFWQLRSEDVRRWCPTCSGAARPTRTVSGSLSAM</sequence>
<accession>A0A6M1R199</accession>
<dbReference type="EMBL" id="JAALAA010000004">
    <property type="protein sequence ID" value="NGN92421.1"/>
    <property type="molecule type" value="Genomic_DNA"/>
</dbReference>
<dbReference type="RefSeq" id="WP_165110175.1">
    <property type="nucleotide sequence ID" value="NZ_JAALAA010000004.1"/>
</dbReference>
<reference evidence="1 2" key="1">
    <citation type="submission" date="2020-02" db="EMBL/GenBank/DDBJ databases">
        <title>Whole-genome analyses of novel actinobacteria.</title>
        <authorList>
            <person name="Sahin N."/>
        </authorList>
    </citation>
    <scope>NUCLEOTIDE SEQUENCE [LARGE SCALE GENOMIC DNA]</scope>
    <source>
        <strain evidence="1 2">KC13</strain>
    </source>
</reference>
<dbReference type="Proteomes" id="UP000483261">
    <property type="component" value="Unassembled WGS sequence"/>
</dbReference>
<proteinExistence type="predicted"/>
<evidence type="ECO:0000313" key="2">
    <source>
        <dbReference type="Proteomes" id="UP000483261"/>
    </source>
</evidence>
<keyword evidence="2" id="KW-1185">Reference proteome</keyword>
<evidence type="ECO:0000313" key="1">
    <source>
        <dbReference type="EMBL" id="NGN92421.1"/>
    </source>
</evidence>
<gene>
    <name evidence="1" type="ORF">G5C66_06650</name>
</gene>
<name>A0A6M1R199_9ACTN</name>